<dbReference type="Pfam" id="PF00535">
    <property type="entry name" value="Glycos_transf_2"/>
    <property type="match status" value="1"/>
</dbReference>
<evidence type="ECO:0000313" key="2">
    <source>
        <dbReference type="EMBL" id="ARR01552.1"/>
    </source>
</evidence>
<evidence type="ECO:0000313" key="3">
    <source>
        <dbReference type="Proteomes" id="UP000194265"/>
    </source>
</evidence>
<proteinExistence type="predicted"/>
<dbReference type="InterPro" id="IPR001173">
    <property type="entry name" value="Glyco_trans_2-like"/>
</dbReference>
<dbReference type="AlphaFoldDB" id="A0A1X9SZ34"/>
<name>A0A1X9SZ34_9BACT</name>
<feature type="domain" description="Glycosyltransferase 2-like" evidence="1">
    <location>
        <begin position="7"/>
        <end position="147"/>
    </location>
</feature>
<organism evidence="2 3">
    <name type="scientific">Campylobacter vicugnae</name>
    <dbReference type="NCBI Taxonomy" id="1660076"/>
    <lineage>
        <taxon>Bacteria</taxon>
        <taxon>Pseudomonadati</taxon>
        <taxon>Campylobacterota</taxon>
        <taxon>Epsilonproteobacteria</taxon>
        <taxon>Campylobacterales</taxon>
        <taxon>Campylobacteraceae</taxon>
        <taxon>Campylobacter</taxon>
    </lineage>
</organism>
<accession>A0A1X9SZ34</accession>
<dbReference type="PANTHER" id="PTHR22916">
    <property type="entry name" value="GLYCOSYLTRANSFERASE"/>
    <property type="match status" value="1"/>
</dbReference>
<dbReference type="SUPFAM" id="SSF53448">
    <property type="entry name" value="Nucleotide-diphospho-sugar transferases"/>
    <property type="match status" value="1"/>
</dbReference>
<dbReference type="GO" id="GO:0016758">
    <property type="term" value="F:hexosyltransferase activity"/>
    <property type="evidence" value="ECO:0007669"/>
    <property type="project" value="UniProtKB-ARBA"/>
</dbReference>
<protein>
    <submittedName>
        <fullName evidence="2">Glycosyltransferase, family 2</fullName>
    </submittedName>
</protein>
<dbReference type="CDD" id="cd00761">
    <property type="entry name" value="Glyco_tranf_GTA_type"/>
    <property type="match status" value="1"/>
</dbReference>
<dbReference type="Proteomes" id="UP000194265">
    <property type="component" value="Chromosome"/>
</dbReference>
<dbReference type="PANTHER" id="PTHR22916:SF3">
    <property type="entry name" value="UDP-GLCNAC:BETAGAL BETA-1,3-N-ACETYLGLUCOSAMINYLTRANSFERASE-LIKE PROTEIN 1"/>
    <property type="match status" value="1"/>
</dbReference>
<dbReference type="OrthoDB" id="9802649at2"/>
<evidence type="ECO:0000259" key="1">
    <source>
        <dbReference type="Pfam" id="PF00535"/>
    </source>
</evidence>
<gene>
    <name evidence="2" type="ORF">CVIC8964_0107</name>
</gene>
<sequence length="350" mass="41370">MPNPKVSIIIPVYNVEKYLRECLDSVVNQTLKDIAIICVNDGSTDSSLEILKEYAKNDSRIHIVDKINGGLGAARNSGIKYLIDNNINPKYIYFADSDDWLDIQALEKLYNKSQESNSDICIMSLLLYIEKDKRIESSDYFKTDCYKIRKNDVCNYSEIKNALFGRFGAFLKFYSYEFLINSLWENEEFYPQNLLFEDVYPHIKSLILAKRIAFLDEALYYYRIREGSIMTSSAKSKRTFDIFKSIYMVENFLKNKQLLNELKDNFMEFICELIQGHYFCCPLEYRHEFAKEAKAYLSKFDDSFYSLNKIKKQHLKLMLNLNNPYDKKLIKIKNKIIYRFNRLKWSLGVK</sequence>
<dbReference type="EMBL" id="CP018791">
    <property type="protein sequence ID" value="ARR01552.1"/>
    <property type="molecule type" value="Genomic_DNA"/>
</dbReference>
<dbReference type="STRING" id="1660074.CVIC8964_0107"/>
<dbReference type="Gene3D" id="3.90.550.10">
    <property type="entry name" value="Spore Coat Polysaccharide Biosynthesis Protein SpsA, Chain A"/>
    <property type="match status" value="1"/>
</dbReference>
<dbReference type="InterPro" id="IPR029044">
    <property type="entry name" value="Nucleotide-diphossugar_trans"/>
</dbReference>
<reference evidence="2 3" key="1">
    <citation type="journal article" date="2017" name="Genome Biol. Evol.">
        <title>Comparative Genomic Analysis Identifies a Campylobacter Clade Deficient in Selenium Metabolism.</title>
        <authorList>
            <person name="Miller W.G."/>
            <person name="Yee E."/>
            <person name="Lopes B.S."/>
            <person name="Chapman M.H."/>
            <person name="Huynh S."/>
            <person name="Bono J.L."/>
            <person name="Parker C.T."/>
            <person name="Strachan N.J.C."/>
            <person name="Forbes K.J."/>
        </authorList>
    </citation>
    <scope>NUCLEOTIDE SEQUENCE [LARGE SCALE GENOMIC DNA]</scope>
    <source>
        <strain evidence="2 3">RM8964</strain>
    </source>
</reference>